<dbReference type="VEuPathDB" id="GiardiaDB:GMRT_13303"/>
<dbReference type="EMBL" id="VDLU01000005">
    <property type="protein sequence ID" value="TNJ26266.1"/>
    <property type="molecule type" value="Genomic_DNA"/>
</dbReference>
<evidence type="ECO:0000313" key="2">
    <source>
        <dbReference type="Proteomes" id="UP000315496"/>
    </source>
</evidence>
<evidence type="ECO:0000313" key="1">
    <source>
        <dbReference type="EMBL" id="TNJ26266.1"/>
    </source>
</evidence>
<protein>
    <submittedName>
        <fullName evidence="1">Uncharacterized protein</fullName>
    </submittedName>
</protein>
<comment type="caution">
    <text evidence="1">The sequence shown here is derived from an EMBL/GenBank/DDBJ whole genome shotgun (WGS) entry which is preliminary data.</text>
</comment>
<accession>A0A4Z1SKT5</accession>
<proteinExistence type="predicted"/>
<sequence>MNPRYSKSDPLFRTLARIYAELLETPKWPGLPEGEELQDLAYAVIILLHFQDGHILHQRTLTERLIRHMDVFSTRPPPIYLMPALVQGELGLLVEAQKQTISLEMNTRKTDFAKLRAAGGVRVTALLWEAAKAVHSRYVKTFTAGDLIKTVPQDTLRTHAGFRAYLREQLLTELRKNELFHCLSKTD</sequence>
<dbReference type="Proteomes" id="UP000315496">
    <property type="component" value="Chromosome 5"/>
</dbReference>
<name>A0A4Z1SKT5_GIAMU</name>
<gene>
    <name evidence="1" type="ORF">GMRT_13303</name>
</gene>
<dbReference type="AlphaFoldDB" id="A0A4Z1SKT5"/>
<reference evidence="1 2" key="1">
    <citation type="submission" date="2019-05" db="EMBL/GenBank/DDBJ databases">
        <title>The compact genome of Giardia muris reveals important steps in the evolution of intestinal protozoan parasites.</title>
        <authorList>
            <person name="Xu F."/>
            <person name="Jimenez-Gonzalez A."/>
            <person name="Einarsson E."/>
            <person name="Astvaldsson A."/>
            <person name="Peirasmaki D."/>
            <person name="Eckmann L."/>
            <person name="Andersson J.O."/>
            <person name="Svard S.G."/>
            <person name="Jerlstrom-Hultqvist J."/>
        </authorList>
    </citation>
    <scope>NUCLEOTIDE SEQUENCE [LARGE SCALE GENOMIC DNA]</scope>
    <source>
        <strain evidence="1 2">Roberts-Thomson</strain>
    </source>
</reference>
<keyword evidence="2" id="KW-1185">Reference proteome</keyword>
<organism evidence="1 2">
    <name type="scientific">Giardia muris</name>
    <dbReference type="NCBI Taxonomy" id="5742"/>
    <lineage>
        <taxon>Eukaryota</taxon>
        <taxon>Metamonada</taxon>
        <taxon>Diplomonadida</taxon>
        <taxon>Hexamitidae</taxon>
        <taxon>Giardiinae</taxon>
        <taxon>Giardia</taxon>
    </lineage>
</organism>